<name>A0ABU1WA21_9GAMM</name>
<dbReference type="Gene3D" id="1.10.443.10">
    <property type="entry name" value="Intergrase catalytic core"/>
    <property type="match status" value="1"/>
</dbReference>
<dbReference type="InterPro" id="IPR010998">
    <property type="entry name" value="Integrase_recombinase_N"/>
</dbReference>
<evidence type="ECO:0000256" key="2">
    <source>
        <dbReference type="ARBA" id="ARBA00022908"/>
    </source>
</evidence>
<dbReference type="RefSeq" id="WP_310060576.1">
    <property type="nucleotide sequence ID" value="NZ_JAVDVY010000001.1"/>
</dbReference>
<evidence type="ECO:0000256" key="4">
    <source>
        <dbReference type="ARBA" id="ARBA00023172"/>
    </source>
</evidence>
<gene>
    <name evidence="6" type="ORF">J2X06_001587</name>
</gene>
<evidence type="ECO:0000313" key="6">
    <source>
        <dbReference type="EMBL" id="MDR7134403.1"/>
    </source>
</evidence>
<keyword evidence="7" id="KW-1185">Reference proteome</keyword>
<dbReference type="Pfam" id="PF00589">
    <property type="entry name" value="Phage_integrase"/>
    <property type="match status" value="1"/>
</dbReference>
<evidence type="ECO:0000259" key="5">
    <source>
        <dbReference type="PROSITE" id="PS51898"/>
    </source>
</evidence>
<dbReference type="EMBL" id="JAVDVY010000001">
    <property type="protein sequence ID" value="MDR7134403.1"/>
    <property type="molecule type" value="Genomic_DNA"/>
</dbReference>
<sequence length="403" mass="44526">MATGNGKLTALYVKNAKQGKHFDGNGLYVEVMPSGSRLWRMKYRHANKEKRLAFGAFPEVNIAEARDKAAKARALLRDGIDPSAAKAERTASAKRAAYSVFPLVASSWLAKMKPGWADETHRKAAYVVDTYLSPALRRQSVATLTTKQAADALAGIPPSLAAKARGYLNNIVNHAIHEGLREDGRLLSLRGVLPKAEKGHIPAAVDLADVRKLTKAIEDYPIAVTRAALKVAMLTAQRPGTVARMEWAEVDLDAGEWSIPAAKMKTRHAHIVPLPAQAVEALRGLLIYTDGKRYVFPPLYQQATEHLHRDSLSNALRKMGFQGVHATHGFRGMFRTVARERLNIAADVLEAQLAHAKKDEIQKAYDRTQFLDERKVAMQRWADYLDSLRADTGKVIGFRRKAG</sequence>
<organism evidence="6 7">
    <name type="scientific">Lysobacter niastensis</name>
    <dbReference type="NCBI Taxonomy" id="380629"/>
    <lineage>
        <taxon>Bacteria</taxon>
        <taxon>Pseudomonadati</taxon>
        <taxon>Pseudomonadota</taxon>
        <taxon>Gammaproteobacteria</taxon>
        <taxon>Lysobacterales</taxon>
        <taxon>Lysobacteraceae</taxon>
        <taxon>Lysobacter</taxon>
    </lineage>
</organism>
<comment type="caution">
    <text evidence="6">The sequence shown here is derived from an EMBL/GenBank/DDBJ whole genome shotgun (WGS) entry which is preliminary data.</text>
</comment>
<evidence type="ECO:0000256" key="1">
    <source>
        <dbReference type="ARBA" id="ARBA00008857"/>
    </source>
</evidence>
<dbReference type="InterPro" id="IPR053876">
    <property type="entry name" value="Phage_int_M"/>
</dbReference>
<accession>A0ABU1WA21</accession>
<evidence type="ECO:0000256" key="3">
    <source>
        <dbReference type="ARBA" id="ARBA00023125"/>
    </source>
</evidence>
<keyword evidence="4" id="KW-0233">DNA recombination</keyword>
<dbReference type="Proteomes" id="UP001251524">
    <property type="component" value="Unassembled WGS sequence"/>
</dbReference>
<proteinExistence type="inferred from homology"/>
<dbReference type="CDD" id="cd00801">
    <property type="entry name" value="INT_P4_C"/>
    <property type="match status" value="1"/>
</dbReference>
<dbReference type="PANTHER" id="PTHR30629:SF2">
    <property type="entry name" value="PROPHAGE INTEGRASE INTS-RELATED"/>
    <property type="match status" value="1"/>
</dbReference>
<dbReference type="InterPro" id="IPR011010">
    <property type="entry name" value="DNA_brk_join_enz"/>
</dbReference>
<feature type="domain" description="Tyr recombinase" evidence="5">
    <location>
        <begin position="200"/>
        <end position="378"/>
    </location>
</feature>
<dbReference type="PROSITE" id="PS51898">
    <property type="entry name" value="TYR_RECOMBINASE"/>
    <property type="match status" value="1"/>
</dbReference>
<dbReference type="Pfam" id="PF13356">
    <property type="entry name" value="Arm-DNA-bind_3"/>
    <property type="match status" value="1"/>
</dbReference>
<dbReference type="InterPro" id="IPR002104">
    <property type="entry name" value="Integrase_catalytic"/>
</dbReference>
<dbReference type="Gene3D" id="3.30.160.390">
    <property type="entry name" value="Integrase, DNA-binding domain"/>
    <property type="match status" value="1"/>
</dbReference>
<dbReference type="SUPFAM" id="SSF56349">
    <property type="entry name" value="DNA breaking-rejoining enzymes"/>
    <property type="match status" value="1"/>
</dbReference>
<keyword evidence="3" id="KW-0238">DNA-binding</keyword>
<dbReference type="InterPro" id="IPR038488">
    <property type="entry name" value="Integrase_DNA-bd_sf"/>
</dbReference>
<dbReference type="InterPro" id="IPR013762">
    <property type="entry name" value="Integrase-like_cat_sf"/>
</dbReference>
<keyword evidence="2" id="KW-0229">DNA integration</keyword>
<reference evidence="6 7" key="1">
    <citation type="submission" date="2023-07" db="EMBL/GenBank/DDBJ databases">
        <title>Sorghum-associated microbial communities from plants grown in Nebraska, USA.</title>
        <authorList>
            <person name="Schachtman D."/>
        </authorList>
    </citation>
    <scope>NUCLEOTIDE SEQUENCE [LARGE SCALE GENOMIC DNA]</scope>
    <source>
        <strain evidence="6 7">BE198</strain>
    </source>
</reference>
<protein>
    <submittedName>
        <fullName evidence="6">Integrase</fullName>
    </submittedName>
</protein>
<dbReference type="InterPro" id="IPR025166">
    <property type="entry name" value="Integrase_DNA_bind_dom"/>
</dbReference>
<comment type="similarity">
    <text evidence="1">Belongs to the 'phage' integrase family.</text>
</comment>
<dbReference type="Gene3D" id="1.10.150.130">
    <property type="match status" value="1"/>
</dbReference>
<dbReference type="InterPro" id="IPR050808">
    <property type="entry name" value="Phage_Integrase"/>
</dbReference>
<evidence type="ECO:0000313" key="7">
    <source>
        <dbReference type="Proteomes" id="UP001251524"/>
    </source>
</evidence>
<dbReference type="Pfam" id="PF22022">
    <property type="entry name" value="Phage_int_M"/>
    <property type="match status" value="1"/>
</dbReference>
<dbReference type="PANTHER" id="PTHR30629">
    <property type="entry name" value="PROPHAGE INTEGRASE"/>
    <property type="match status" value="1"/>
</dbReference>